<dbReference type="AlphaFoldDB" id="A0A0E9TG20"/>
<name>A0A0E9TG20_ANGAN</name>
<reference evidence="1" key="1">
    <citation type="submission" date="2014-11" db="EMBL/GenBank/DDBJ databases">
        <authorList>
            <person name="Amaro Gonzalez C."/>
        </authorList>
    </citation>
    <scope>NUCLEOTIDE SEQUENCE</scope>
</reference>
<evidence type="ECO:0000313" key="1">
    <source>
        <dbReference type="EMBL" id="JAH52392.1"/>
    </source>
</evidence>
<dbReference type="EMBL" id="GBXM01056185">
    <property type="protein sequence ID" value="JAH52392.1"/>
    <property type="molecule type" value="Transcribed_RNA"/>
</dbReference>
<protein>
    <submittedName>
        <fullName evidence="1">Uncharacterized protein</fullName>
    </submittedName>
</protein>
<accession>A0A0E9TG20</accession>
<organism evidence="1">
    <name type="scientific">Anguilla anguilla</name>
    <name type="common">European freshwater eel</name>
    <name type="synonym">Muraena anguilla</name>
    <dbReference type="NCBI Taxonomy" id="7936"/>
    <lineage>
        <taxon>Eukaryota</taxon>
        <taxon>Metazoa</taxon>
        <taxon>Chordata</taxon>
        <taxon>Craniata</taxon>
        <taxon>Vertebrata</taxon>
        <taxon>Euteleostomi</taxon>
        <taxon>Actinopterygii</taxon>
        <taxon>Neopterygii</taxon>
        <taxon>Teleostei</taxon>
        <taxon>Anguilliformes</taxon>
        <taxon>Anguillidae</taxon>
        <taxon>Anguilla</taxon>
    </lineage>
</organism>
<sequence length="25" mass="3066">MWYLLTHFTGQFTESWSFNVWNSAL</sequence>
<proteinExistence type="predicted"/>
<reference evidence="1" key="2">
    <citation type="journal article" date="2015" name="Fish Shellfish Immunol.">
        <title>Early steps in the European eel (Anguilla anguilla)-Vibrio vulnificus interaction in the gills: Role of the RtxA13 toxin.</title>
        <authorList>
            <person name="Callol A."/>
            <person name="Pajuelo D."/>
            <person name="Ebbesson L."/>
            <person name="Teles M."/>
            <person name="MacKenzie S."/>
            <person name="Amaro C."/>
        </authorList>
    </citation>
    <scope>NUCLEOTIDE SEQUENCE</scope>
</reference>